<dbReference type="PANTHER" id="PTHR35043">
    <property type="entry name" value="TRANSCRIPTION FACTOR DOMAIN-CONTAINING PROTEIN"/>
    <property type="match status" value="1"/>
</dbReference>
<proteinExistence type="predicted"/>
<feature type="transmembrane region" description="Helical" evidence="1">
    <location>
        <begin position="290"/>
        <end position="312"/>
    </location>
</feature>
<dbReference type="PANTHER" id="PTHR35043:SF8">
    <property type="entry name" value="DUF4220 DOMAIN-CONTAINING PROTEIN"/>
    <property type="match status" value="1"/>
</dbReference>
<feature type="transmembrane region" description="Helical" evidence="1">
    <location>
        <begin position="172"/>
        <end position="192"/>
    </location>
</feature>
<feature type="transmembrane region" description="Helical" evidence="1">
    <location>
        <begin position="142"/>
        <end position="165"/>
    </location>
</feature>
<keyword evidence="1" id="KW-0812">Transmembrane</keyword>
<protein>
    <submittedName>
        <fullName evidence="2">Uncharacterized protein</fullName>
    </submittedName>
</protein>
<dbReference type="Proteomes" id="UP001642405">
    <property type="component" value="Unassembled WGS sequence"/>
</dbReference>
<name>A0ABP0CJ29_9PEZI</name>
<keyword evidence="1" id="KW-1133">Transmembrane helix</keyword>
<reference evidence="2 3" key="1">
    <citation type="submission" date="2024-01" db="EMBL/GenBank/DDBJ databases">
        <authorList>
            <person name="Allen C."/>
            <person name="Tagirdzhanova G."/>
        </authorList>
    </citation>
    <scope>NUCLEOTIDE SEQUENCE [LARGE SCALE GENOMIC DNA]</scope>
</reference>
<evidence type="ECO:0000313" key="3">
    <source>
        <dbReference type="Proteomes" id="UP001642405"/>
    </source>
</evidence>
<feature type="transmembrane region" description="Helical" evidence="1">
    <location>
        <begin position="257"/>
        <end position="278"/>
    </location>
</feature>
<accession>A0ABP0CJ29</accession>
<comment type="caution">
    <text evidence="2">The sequence shown here is derived from an EMBL/GenBank/DDBJ whole genome shotgun (WGS) entry which is preliminary data.</text>
</comment>
<keyword evidence="3" id="KW-1185">Reference proteome</keyword>
<dbReference type="EMBL" id="CAWUHB010000062">
    <property type="protein sequence ID" value="CAK7232045.1"/>
    <property type="molecule type" value="Genomic_DNA"/>
</dbReference>
<evidence type="ECO:0000313" key="2">
    <source>
        <dbReference type="EMBL" id="CAK7232045.1"/>
    </source>
</evidence>
<sequence length="351" mass="40345">MHIANFDQVSSDIAGSTQGWTSSSSNRGTFDIIWSTLSQYLAAKNSVKKLKDSGYDGWTIRNGFYAAMGGFVLHSPDFVPFPLNVDQVHYLVSHGYIDYKDVLIEKEVIEDQNKFDTLTRILTTVQLLWFVVNAVARGSLRMAITTLEFSTIAFIFVTIFTCYFWRYKPQDIAAPIIIDLKVPLAIVLVEAGELARHPYSYSPLDFAESAPHWFQLIWRYCFNIARALFKVDFHSRKRPVDKIWDDQFSRMGIKHGLILAFVQLSFAAIHFTAWNFHFPSNVERILWRVSASYIICSMFCTWVVIYAGFEIFPSLAALAEKRLLPVSEKEPRAVSFLAQLYLLLRKPSFFH</sequence>
<keyword evidence="1" id="KW-0472">Membrane</keyword>
<gene>
    <name evidence="2" type="ORF">SCUCBS95973_008129</name>
</gene>
<evidence type="ECO:0000256" key="1">
    <source>
        <dbReference type="SAM" id="Phobius"/>
    </source>
</evidence>
<organism evidence="2 3">
    <name type="scientific">Sporothrix curviconia</name>
    <dbReference type="NCBI Taxonomy" id="1260050"/>
    <lineage>
        <taxon>Eukaryota</taxon>
        <taxon>Fungi</taxon>
        <taxon>Dikarya</taxon>
        <taxon>Ascomycota</taxon>
        <taxon>Pezizomycotina</taxon>
        <taxon>Sordariomycetes</taxon>
        <taxon>Sordariomycetidae</taxon>
        <taxon>Ophiostomatales</taxon>
        <taxon>Ophiostomataceae</taxon>
        <taxon>Sporothrix</taxon>
    </lineage>
</organism>